<dbReference type="Gene3D" id="3.10.350.10">
    <property type="entry name" value="LysM domain"/>
    <property type="match status" value="2"/>
</dbReference>
<dbReference type="PROSITE" id="PS51782">
    <property type="entry name" value="LYSM"/>
    <property type="match status" value="2"/>
</dbReference>
<dbReference type="Gene3D" id="6.20.240.60">
    <property type="match status" value="1"/>
</dbReference>
<dbReference type="STRING" id="698762.SAMN00808754_0137"/>
<proteinExistence type="predicted"/>
<evidence type="ECO:0000259" key="2">
    <source>
        <dbReference type="PROSITE" id="PS51782"/>
    </source>
</evidence>
<reference evidence="3 4" key="1">
    <citation type="submission" date="2017-04" db="EMBL/GenBank/DDBJ databases">
        <authorList>
            <person name="Afonso C.L."/>
            <person name="Miller P.J."/>
            <person name="Scott M.A."/>
            <person name="Spackman E."/>
            <person name="Goraichik I."/>
            <person name="Dimitrov K.M."/>
            <person name="Suarez D.L."/>
            <person name="Swayne D.E."/>
        </authorList>
    </citation>
    <scope>NUCLEOTIDE SEQUENCE [LARGE SCALE GENOMIC DNA]</scope>
    <source>
        <strain evidence="3 4">ToBE</strain>
    </source>
</reference>
<feature type="signal peptide" evidence="1">
    <location>
        <begin position="1"/>
        <end position="23"/>
    </location>
</feature>
<evidence type="ECO:0000313" key="3">
    <source>
        <dbReference type="EMBL" id="SMB89352.1"/>
    </source>
</evidence>
<dbReference type="AlphaFoldDB" id="A0A1W1V7M0"/>
<dbReference type="InterPro" id="IPR036779">
    <property type="entry name" value="LysM_dom_sf"/>
</dbReference>
<name>A0A1W1V7M0_9FIRM</name>
<keyword evidence="4" id="KW-1185">Reference proteome</keyword>
<dbReference type="Pfam" id="PF01476">
    <property type="entry name" value="LysM"/>
    <property type="match status" value="2"/>
</dbReference>
<dbReference type="GO" id="GO:0016787">
    <property type="term" value="F:hydrolase activity"/>
    <property type="evidence" value="ECO:0007669"/>
    <property type="project" value="InterPro"/>
</dbReference>
<gene>
    <name evidence="3" type="ORF">SAMN00808754_0137</name>
</gene>
<feature type="chain" id="PRO_5012506567" evidence="1">
    <location>
        <begin position="24"/>
        <end position="250"/>
    </location>
</feature>
<dbReference type="Gene3D" id="1.10.10.2520">
    <property type="entry name" value="Cell wall hydrolase SleB, domain 1"/>
    <property type="match status" value="1"/>
</dbReference>
<sequence>MYFLAFAIAFSVFLFFHPHAGYAATYTVQPGDTLFLIGLRYNVTAEEIKQANGLKDAWIYPGQVLWIPTKSGTNYTVQPGDTLFLIGLRFGISYQEIMAANGLTSEYIYPGQTLWIPERGVLSLASRGGKISYTPEEFDLLARLVYAEARGEPYAGQVAVAAVVLNRLRDGRFPKTIAGVIYEPDAFESVTNGQIWLQPNATAYQAAREALAGKDPSGGALFFWNPATATSPWVWTRKIIAVIGNHVFAI</sequence>
<dbReference type="EMBL" id="LT838272">
    <property type="protein sequence ID" value="SMB89352.1"/>
    <property type="molecule type" value="Genomic_DNA"/>
</dbReference>
<dbReference type="InterPro" id="IPR042047">
    <property type="entry name" value="SleB_dom1"/>
</dbReference>
<dbReference type="SUPFAM" id="SSF54106">
    <property type="entry name" value="LysM domain"/>
    <property type="match status" value="2"/>
</dbReference>
<feature type="domain" description="LysM" evidence="2">
    <location>
        <begin position="73"/>
        <end position="116"/>
    </location>
</feature>
<keyword evidence="1" id="KW-0732">Signal</keyword>
<dbReference type="SMART" id="SM00257">
    <property type="entry name" value="LysM"/>
    <property type="match status" value="2"/>
</dbReference>
<dbReference type="GO" id="GO:0008932">
    <property type="term" value="F:lytic endotransglycosylase activity"/>
    <property type="evidence" value="ECO:0007669"/>
    <property type="project" value="TreeGrafter"/>
</dbReference>
<dbReference type="CDD" id="cd00118">
    <property type="entry name" value="LysM"/>
    <property type="match status" value="2"/>
</dbReference>
<dbReference type="PANTHER" id="PTHR33734:SF22">
    <property type="entry name" value="MEMBRANE-BOUND LYTIC MUREIN TRANSGLYCOSYLASE D"/>
    <property type="match status" value="1"/>
</dbReference>
<dbReference type="Pfam" id="PF07486">
    <property type="entry name" value="Hydrolase_2"/>
    <property type="match status" value="1"/>
</dbReference>
<organism evidence="3 4">
    <name type="scientific">Thermanaeromonas toyohensis ToBE</name>
    <dbReference type="NCBI Taxonomy" id="698762"/>
    <lineage>
        <taxon>Bacteria</taxon>
        <taxon>Bacillati</taxon>
        <taxon>Bacillota</taxon>
        <taxon>Clostridia</taxon>
        <taxon>Neomoorellales</taxon>
        <taxon>Neomoorellaceae</taxon>
        <taxon>Thermanaeromonas</taxon>
    </lineage>
</organism>
<dbReference type="Proteomes" id="UP000192569">
    <property type="component" value="Chromosome I"/>
</dbReference>
<dbReference type="OrthoDB" id="9785345at2"/>
<dbReference type="InterPro" id="IPR011105">
    <property type="entry name" value="Cell_wall_hydrolase_SleB"/>
</dbReference>
<accession>A0A1W1V7M0</accession>
<protein>
    <submittedName>
        <fullName evidence="3">N-acetylmuramoyl-L-alanine amidase</fullName>
    </submittedName>
</protein>
<dbReference type="PANTHER" id="PTHR33734">
    <property type="entry name" value="LYSM DOMAIN-CONTAINING GPI-ANCHORED PROTEIN 2"/>
    <property type="match status" value="1"/>
</dbReference>
<dbReference type="InterPro" id="IPR018392">
    <property type="entry name" value="LysM"/>
</dbReference>
<evidence type="ECO:0000313" key="4">
    <source>
        <dbReference type="Proteomes" id="UP000192569"/>
    </source>
</evidence>
<feature type="domain" description="LysM" evidence="2">
    <location>
        <begin position="24"/>
        <end position="67"/>
    </location>
</feature>
<evidence type="ECO:0000256" key="1">
    <source>
        <dbReference type="SAM" id="SignalP"/>
    </source>
</evidence>